<keyword evidence="3 6" id="KW-0805">Transcription regulation</keyword>
<evidence type="ECO:0000256" key="3">
    <source>
        <dbReference type="ARBA" id="ARBA00023015"/>
    </source>
</evidence>
<keyword evidence="5 6" id="KW-0539">Nucleus</keyword>
<feature type="compositionally biased region" description="Low complexity" evidence="7">
    <location>
        <begin position="146"/>
        <end position="173"/>
    </location>
</feature>
<feature type="region of interest" description="Disordered" evidence="7">
    <location>
        <begin position="146"/>
        <end position="178"/>
    </location>
</feature>
<evidence type="ECO:0000256" key="5">
    <source>
        <dbReference type="ARBA" id="ARBA00023242"/>
    </source>
</evidence>
<evidence type="ECO:0000256" key="2">
    <source>
        <dbReference type="ARBA" id="ARBA00022491"/>
    </source>
</evidence>
<reference evidence="9 10" key="1">
    <citation type="submission" date="2023-12" db="EMBL/GenBank/DDBJ databases">
        <title>A high-quality genome assembly for Dillenia turbinata (Dilleniales).</title>
        <authorList>
            <person name="Chanderbali A."/>
        </authorList>
    </citation>
    <scope>NUCLEOTIDE SEQUENCE [LARGE SCALE GENOMIC DNA]</scope>
    <source>
        <strain evidence="9">LSX21</strain>
        <tissue evidence="9">Leaf</tissue>
    </source>
</reference>
<evidence type="ECO:0000256" key="6">
    <source>
        <dbReference type="RuleBase" id="RU367028"/>
    </source>
</evidence>
<feature type="domain" description="OVATE" evidence="8">
    <location>
        <begin position="77"/>
        <end position="136"/>
    </location>
</feature>
<keyword evidence="2 6" id="KW-0678">Repressor</keyword>
<evidence type="ECO:0000313" key="9">
    <source>
        <dbReference type="EMBL" id="KAK6942558.1"/>
    </source>
</evidence>
<protein>
    <recommendedName>
        <fullName evidence="6">Transcription repressor</fullName>
    </recommendedName>
    <alternativeName>
        <fullName evidence="6">Ovate family protein</fullName>
    </alternativeName>
</protein>
<comment type="function">
    <text evidence="6">Transcriptional repressor that regulates multiple aspects of plant growth and development.</text>
</comment>
<sequence>MAELLDHYEANATAAVSLLEPQEPWLNESAEPDEETMIRGLRSERLFFEPGKTSSIMEEAKQSNENGGLPFKEIVIMSMESVDPYVDFRASMQEMAEAHGLKDWDCLEELLSWYLKVNGKKNHEYIVGAFVDLLIDLVLSSSTTSCRLVSPSPLSSNSSPSSSSSPPSSSSSSTTTPCVSLLELAEDEI</sequence>
<name>A0AAN8ZQ29_9MAGN</name>
<dbReference type="GO" id="GO:0005634">
    <property type="term" value="C:nucleus"/>
    <property type="evidence" value="ECO:0007669"/>
    <property type="project" value="UniProtKB-SubCell"/>
</dbReference>
<gene>
    <name evidence="9" type="ORF">RJ641_027935</name>
</gene>
<dbReference type="InterPro" id="IPR038933">
    <property type="entry name" value="Ovate"/>
</dbReference>
<proteinExistence type="predicted"/>
<dbReference type="GO" id="GO:0045892">
    <property type="term" value="P:negative regulation of DNA-templated transcription"/>
    <property type="evidence" value="ECO:0007669"/>
    <property type="project" value="UniProtKB-UniRule"/>
</dbReference>
<dbReference type="Pfam" id="PF04844">
    <property type="entry name" value="Ovate"/>
    <property type="match status" value="1"/>
</dbReference>
<dbReference type="EMBL" id="JBAMMX010000004">
    <property type="protein sequence ID" value="KAK6942558.1"/>
    <property type="molecule type" value="Genomic_DNA"/>
</dbReference>
<evidence type="ECO:0000256" key="7">
    <source>
        <dbReference type="SAM" id="MobiDB-lite"/>
    </source>
</evidence>
<keyword evidence="10" id="KW-1185">Reference proteome</keyword>
<dbReference type="PROSITE" id="PS51754">
    <property type="entry name" value="OVATE"/>
    <property type="match status" value="1"/>
</dbReference>
<dbReference type="PANTHER" id="PTHR33057:SF26">
    <property type="entry name" value="TRANSCRIPTION REPRESSOR OFP13"/>
    <property type="match status" value="1"/>
</dbReference>
<comment type="caution">
    <text evidence="9">The sequence shown here is derived from an EMBL/GenBank/DDBJ whole genome shotgun (WGS) entry which is preliminary data.</text>
</comment>
<evidence type="ECO:0000313" key="10">
    <source>
        <dbReference type="Proteomes" id="UP001370490"/>
    </source>
</evidence>
<evidence type="ECO:0000256" key="4">
    <source>
        <dbReference type="ARBA" id="ARBA00023163"/>
    </source>
</evidence>
<evidence type="ECO:0000259" key="8">
    <source>
        <dbReference type="PROSITE" id="PS51754"/>
    </source>
</evidence>
<accession>A0AAN8ZQ29</accession>
<dbReference type="NCBIfam" id="TIGR01568">
    <property type="entry name" value="A_thal_3678"/>
    <property type="match status" value="1"/>
</dbReference>
<dbReference type="AlphaFoldDB" id="A0AAN8ZQ29"/>
<comment type="subcellular location">
    <subcellularLocation>
        <location evidence="1 6">Nucleus</location>
    </subcellularLocation>
</comment>
<dbReference type="PANTHER" id="PTHR33057">
    <property type="entry name" value="TRANSCRIPTION REPRESSOR OFP7-RELATED"/>
    <property type="match status" value="1"/>
</dbReference>
<evidence type="ECO:0000256" key="1">
    <source>
        <dbReference type="ARBA" id="ARBA00004123"/>
    </source>
</evidence>
<dbReference type="Proteomes" id="UP001370490">
    <property type="component" value="Unassembled WGS sequence"/>
</dbReference>
<keyword evidence="4 6" id="KW-0804">Transcription</keyword>
<organism evidence="9 10">
    <name type="scientific">Dillenia turbinata</name>
    <dbReference type="NCBI Taxonomy" id="194707"/>
    <lineage>
        <taxon>Eukaryota</taxon>
        <taxon>Viridiplantae</taxon>
        <taxon>Streptophyta</taxon>
        <taxon>Embryophyta</taxon>
        <taxon>Tracheophyta</taxon>
        <taxon>Spermatophyta</taxon>
        <taxon>Magnoliopsida</taxon>
        <taxon>eudicotyledons</taxon>
        <taxon>Gunneridae</taxon>
        <taxon>Pentapetalae</taxon>
        <taxon>Dilleniales</taxon>
        <taxon>Dilleniaceae</taxon>
        <taxon>Dillenia</taxon>
    </lineage>
</organism>
<dbReference type="InterPro" id="IPR006458">
    <property type="entry name" value="Ovate_C"/>
</dbReference>